<dbReference type="NCBIfam" id="NF011635">
    <property type="entry name" value="PRK15061.1"/>
    <property type="match status" value="1"/>
</dbReference>
<comment type="PTM">
    <text evidence="10">Formation of the three residue Trp-Tyr-Met cross-link is important for the catalase, but not the peroxidase activity of the enzyme.</text>
</comment>
<evidence type="ECO:0000256" key="4">
    <source>
        <dbReference type="ARBA" id="ARBA00023002"/>
    </source>
</evidence>
<proteinExistence type="inferred from homology"/>
<evidence type="ECO:0000256" key="6">
    <source>
        <dbReference type="ARBA" id="ARBA00023324"/>
    </source>
</evidence>
<comment type="catalytic activity">
    <reaction evidence="8 10 11">
        <text>H2O2 + AH2 = A + 2 H2O</text>
        <dbReference type="Rhea" id="RHEA:30275"/>
        <dbReference type="ChEBI" id="CHEBI:13193"/>
        <dbReference type="ChEBI" id="CHEBI:15377"/>
        <dbReference type="ChEBI" id="CHEBI:16240"/>
        <dbReference type="ChEBI" id="CHEBI:17499"/>
        <dbReference type="EC" id="1.11.1.21"/>
    </reaction>
</comment>
<dbReference type="EC" id="1.11.1.21" evidence="10 11"/>
<sequence length="718" mass="79209">MNEMSKCPVMHGSNTEAKMTPTEWWPNALNLDILHQHDTKSNPMGKDFDYREELKKLDIAALKKDMHALMTESQDWWPADWGHYGGLMIRLAWHSAGSYRLADGRGGAGTGNIRFAPLNSWPDNASLDKARRLLWPLKKKYGNKVSWADLYILAGTIAYESMGLKTFGFGFGREDIWHPEKDVYWGAEKEWLAPSDERYGSVDKPATMENPLAAVQMGLIYVNPEGVNGQSDPLKTAAQVRETFARMAMNDEETVALTVGGHTVGKAHGASDAGVLGAEPEAAALEEQGFGWTNPAGTAKANMAVTSGIEGAWTANPTKWDNGYLHLLLNYEWQLTKSPAGASQWEPIDIKEEDMPVDASDPSVRKMPMMTDADMAMKMDPEYRKISEKFFNDFDYFSDCFARAWFKLTHRDMGPKVRYFGPDVPSEELIWMDPVSEGPKNYDVGAIKAKIAASGLSTGEMVATAWDSARTYRGSDMRGGTDGARIRLAPQKDWEGNEPARLDKVLSALGPIAKEAGASLADVIVLAGNVGVEQAAKAAGFDVTVPFTPGRGDASQEQTDADSFDMMEPLADGFRNWQKQEYVVGPEEITLDRAQLLGLTGPEMTCLVGGMRMLGTNHGGTKHGVFTDKEGALTTDFFVNLCDMAYKWVPTGKGSYEIQDRKTGAVKWTATRMDLVFGSNSILRAYAEVYAQDDNKEKFVKDFVAAWTKVMDAGRFDI</sequence>
<dbReference type="InterPro" id="IPR010255">
    <property type="entry name" value="Haem_peroxidase_sf"/>
</dbReference>
<accession>A0A9J7AU51</accession>
<dbReference type="KEGG" id="naci:NUH88_04075"/>
<keyword evidence="4 10" id="KW-0560">Oxidoreductase</keyword>
<evidence type="ECO:0000256" key="8">
    <source>
        <dbReference type="ARBA" id="ARBA00051651"/>
    </source>
</evidence>
<dbReference type="NCBIfam" id="TIGR00198">
    <property type="entry name" value="cat_per_HPI"/>
    <property type="match status" value="1"/>
</dbReference>
<comment type="similarity">
    <text evidence="9 10 11">Belongs to the peroxidase family. Peroxidase/catalase subfamily.</text>
</comment>
<feature type="domain" description="Plant heme peroxidase family profile" evidence="12">
    <location>
        <begin position="127"/>
        <end position="455"/>
    </location>
</feature>
<evidence type="ECO:0000256" key="2">
    <source>
        <dbReference type="ARBA" id="ARBA00022617"/>
    </source>
</evidence>
<dbReference type="Gene3D" id="1.10.420.10">
    <property type="entry name" value="Peroxidase, domain 2"/>
    <property type="match status" value="2"/>
</dbReference>
<keyword evidence="5 10" id="KW-0408">Iron</keyword>
<reference evidence="13" key="1">
    <citation type="submission" date="2022-08" db="EMBL/GenBank/DDBJ databases">
        <title>Nisaea acidiphila sp. nov., isolated from a marine algal debris and emended description of the genus Nisaea Urios et al. 2008.</title>
        <authorList>
            <person name="Kwon K."/>
        </authorList>
    </citation>
    <scope>NUCLEOTIDE SEQUENCE</scope>
    <source>
        <strain evidence="13">MEBiC11861</strain>
    </source>
</reference>
<dbReference type="GO" id="GO:0046872">
    <property type="term" value="F:metal ion binding"/>
    <property type="evidence" value="ECO:0007669"/>
    <property type="project" value="UniProtKB-KW"/>
</dbReference>
<dbReference type="PROSITE" id="PS50873">
    <property type="entry name" value="PEROXIDASE_4"/>
    <property type="match status" value="1"/>
</dbReference>
<keyword evidence="14" id="KW-1185">Reference proteome</keyword>
<evidence type="ECO:0000256" key="10">
    <source>
        <dbReference type="HAMAP-Rule" id="MF_01961"/>
    </source>
</evidence>
<dbReference type="PRINTS" id="PR00460">
    <property type="entry name" value="BPEROXIDASE"/>
</dbReference>
<name>A0A9J7AU51_9PROT</name>
<dbReference type="GO" id="GO:0004096">
    <property type="term" value="F:catalase activity"/>
    <property type="evidence" value="ECO:0007669"/>
    <property type="project" value="UniProtKB-UniRule"/>
</dbReference>
<dbReference type="EMBL" id="CP102480">
    <property type="protein sequence ID" value="UUX50880.1"/>
    <property type="molecule type" value="Genomic_DNA"/>
</dbReference>
<evidence type="ECO:0000256" key="5">
    <source>
        <dbReference type="ARBA" id="ARBA00023004"/>
    </source>
</evidence>
<dbReference type="HAMAP" id="MF_01961">
    <property type="entry name" value="Catal_peroxid"/>
    <property type="match status" value="1"/>
</dbReference>
<comment type="subunit">
    <text evidence="10">Homodimer or homotetramer.</text>
</comment>
<comment type="function">
    <text evidence="10">Bifunctional enzyme with both catalase and broad-spectrum peroxidase activity.</text>
</comment>
<evidence type="ECO:0000256" key="7">
    <source>
        <dbReference type="ARBA" id="ARBA00049145"/>
    </source>
</evidence>
<feature type="cross-link" description="Tryptophyl-tyrosyl-methioninium (Tyr-Met) (with Trp-93)" evidence="10">
    <location>
        <begin position="221"/>
        <end position="247"/>
    </location>
</feature>
<dbReference type="GO" id="GO:0070301">
    <property type="term" value="P:cellular response to hydrogen peroxide"/>
    <property type="evidence" value="ECO:0007669"/>
    <property type="project" value="TreeGrafter"/>
</dbReference>
<evidence type="ECO:0000256" key="1">
    <source>
        <dbReference type="ARBA" id="ARBA00022559"/>
    </source>
</evidence>
<dbReference type="PRINTS" id="PR00458">
    <property type="entry name" value="PEROXIDASE"/>
</dbReference>
<evidence type="ECO:0000256" key="3">
    <source>
        <dbReference type="ARBA" id="ARBA00022723"/>
    </source>
</evidence>
<keyword evidence="2 10" id="KW-0349">Heme</keyword>
<dbReference type="GO" id="GO:0020037">
    <property type="term" value="F:heme binding"/>
    <property type="evidence" value="ECO:0007669"/>
    <property type="project" value="InterPro"/>
</dbReference>
<comment type="cofactor">
    <cofactor evidence="10">
        <name>heme b</name>
        <dbReference type="ChEBI" id="CHEBI:60344"/>
    </cofactor>
    <text evidence="10">Binds 1 heme b (iron(II)-protoporphyrin IX) group per dimer.</text>
</comment>
<evidence type="ECO:0000313" key="14">
    <source>
        <dbReference type="Proteomes" id="UP001060336"/>
    </source>
</evidence>
<evidence type="ECO:0000259" key="12">
    <source>
        <dbReference type="PROSITE" id="PS50873"/>
    </source>
</evidence>
<evidence type="ECO:0000256" key="11">
    <source>
        <dbReference type="RuleBase" id="RU003451"/>
    </source>
</evidence>
<comment type="catalytic activity">
    <reaction evidence="7 10 11">
        <text>2 H2O2 = O2 + 2 H2O</text>
        <dbReference type="Rhea" id="RHEA:20309"/>
        <dbReference type="ChEBI" id="CHEBI:15377"/>
        <dbReference type="ChEBI" id="CHEBI:15379"/>
        <dbReference type="ChEBI" id="CHEBI:16240"/>
        <dbReference type="EC" id="1.11.1.21"/>
    </reaction>
</comment>
<feature type="binding site" description="axial binding residue" evidence="10">
    <location>
        <position position="262"/>
    </location>
    <ligand>
        <name>heme b</name>
        <dbReference type="ChEBI" id="CHEBI:60344"/>
    </ligand>
    <ligandPart>
        <name>Fe</name>
        <dbReference type="ChEBI" id="CHEBI:18248"/>
    </ligandPart>
</feature>
<dbReference type="InterPro" id="IPR019794">
    <property type="entry name" value="Peroxidases_AS"/>
</dbReference>
<dbReference type="Pfam" id="PF00141">
    <property type="entry name" value="peroxidase"/>
    <property type="match status" value="2"/>
</dbReference>
<protein>
    <recommendedName>
        <fullName evidence="10 11">Catalase-peroxidase</fullName>
        <shortName evidence="10">CP</shortName>
        <ecNumber evidence="10 11">1.11.1.21</ecNumber>
    </recommendedName>
    <alternativeName>
        <fullName evidence="10">Peroxidase/catalase</fullName>
    </alternativeName>
</protein>
<dbReference type="InterPro" id="IPR002016">
    <property type="entry name" value="Haem_peroxidase"/>
</dbReference>
<dbReference type="FunFam" id="1.10.420.10:FF:000004">
    <property type="entry name" value="Catalase-peroxidase"/>
    <property type="match status" value="1"/>
</dbReference>
<dbReference type="Proteomes" id="UP001060336">
    <property type="component" value="Chromosome"/>
</dbReference>
<dbReference type="RefSeq" id="WP_257770127.1">
    <property type="nucleotide sequence ID" value="NZ_CP102480.1"/>
</dbReference>
<dbReference type="FunFam" id="1.10.520.10:FF:000002">
    <property type="entry name" value="Catalase-peroxidase"/>
    <property type="match status" value="1"/>
</dbReference>
<organism evidence="13 14">
    <name type="scientific">Nisaea acidiphila</name>
    <dbReference type="NCBI Taxonomy" id="1862145"/>
    <lineage>
        <taxon>Bacteria</taxon>
        <taxon>Pseudomonadati</taxon>
        <taxon>Pseudomonadota</taxon>
        <taxon>Alphaproteobacteria</taxon>
        <taxon>Rhodospirillales</taxon>
        <taxon>Thalassobaculaceae</taxon>
        <taxon>Nisaea</taxon>
    </lineage>
</organism>
<keyword evidence="1 10" id="KW-0575">Peroxidase</keyword>
<dbReference type="CDD" id="cd00649">
    <property type="entry name" value="catalase_peroxidase_1"/>
    <property type="match status" value="1"/>
</dbReference>
<keyword evidence="3 10" id="KW-0479">Metal-binding</keyword>
<feature type="active site" description="Proton acceptor" evidence="10">
    <location>
        <position position="94"/>
    </location>
</feature>
<dbReference type="PANTHER" id="PTHR30555:SF6">
    <property type="entry name" value="CATALASE-PEROXIDASE"/>
    <property type="match status" value="1"/>
</dbReference>
<comment type="caution">
    <text evidence="10">Lacks conserved residue(s) required for the propagation of feature annotation.</text>
</comment>
<dbReference type="GO" id="GO:0042744">
    <property type="term" value="P:hydrogen peroxide catabolic process"/>
    <property type="evidence" value="ECO:0007669"/>
    <property type="project" value="UniProtKB-KW"/>
</dbReference>
<dbReference type="PANTHER" id="PTHR30555">
    <property type="entry name" value="HYDROPEROXIDASE I, BIFUNCTIONAL CATALASE-PEROXIDASE"/>
    <property type="match status" value="1"/>
</dbReference>
<keyword evidence="6 10" id="KW-0376">Hydrogen peroxide</keyword>
<dbReference type="PROSITE" id="PS00436">
    <property type="entry name" value="PEROXIDASE_2"/>
    <property type="match status" value="1"/>
</dbReference>
<evidence type="ECO:0000313" key="13">
    <source>
        <dbReference type="EMBL" id="UUX50880.1"/>
    </source>
</evidence>
<dbReference type="GO" id="GO:0005829">
    <property type="term" value="C:cytosol"/>
    <property type="evidence" value="ECO:0007669"/>
    <property type="project" value="TreeGrafter"/>
</dbReference>
<dbReference type="SUPFAM" id="SSF48113">
    <property type="entry name" value="Heme-dependent peroxidases"/>
    <property type="match status" value="2"/>
</dbReference>
<gene>
    <name evidence="10 13" type="primary">katG</name>
    <name evidence="13" type="ORF">NUH88_04075</name>
</gene>
<dbReference type="InterPro" id="IPR000763">
    <property type="entry name" value="Catalase_peroxidase"/>
</dbReference>
<dbReference type="AlphaFoldDB" id="A0A9J7AU51"/>
<feature type="site" description="Transition state stabilizer" evidence="10">
    <location>
        <position position="90"/>
    </location>
</feature>
<evidence type="ECO:0000256" key="9">
    <source>
        <dbReference type="ARBA" id="ARBA00060838"/>
    </source>
</evidence>
<dbReference type="Gene3D" id="1.10.520.10">
    <property type="match status" value="2"/>
</dbReference>